<dbReference type="STRING" id="1716141.STSP_23020"/>
<sequence length="133" mass="15226">MGEERQIGDADLMDIARDEARARALRKSLQRLADNPSGNGALQEMAREVLAGRVGLREALRVGAYSDALGERIAQARQEYEQQSPEERERQRAEAERYLEAQRAEIEQERQEAAERSRGAHHRPRHSGHDWKL</sequence>
<feature type="region of interest" description="Disordered" evidence="1">
    <location>
        <begin position="78"/>
        <end position="133"/>
    </location>
</feature>
<gene>
    <name evidence="2" type="ORF">STSP_23020</name>
</gene>
<feature type="compositionally biased region" description="Basic and acidic residues" evidence="1">
    <location>
        <begin position="85"/>
        <end position="118"/>
    </location>
</feature>
<evidence type="ECO:0000313" key="2">
    <source>
        <dbReference type="EMBL" id="OAH14355.1"/>
    </source>
</evidence>
<dbReference type="Proteomes" id="UP000077381">
    <property type="component" value="Unassembled WGS sequence"/>
</dbReference>
<reference evidence="2 3" key="1">
    <citation type="submission" date="2015-12" db="EMBL/GenBank/DDBJ databases">
        <title>Genome sequence of Streptomyces sp. G25.</title>
        <authorList>
            <person name="Poehlein A."/>
            <person name="Roettig A."/>
            <person name="Hiessl S."/>
            <person name="Hauschild P."/>
            <person name="Schauer J."/>
            <person name="Madkour M.H."/>
            <person name="Al-Ansari A.M."/>
            <person name="Almakishah N.H."/>
            <person name="Steinbuechel A."/>
            <person name="Daniel R."/>
        </authorList>
    </citation>
    <scope>NUCLEOTIDE SEQUENCE [LARGE SCALE GENOMIC DNA]</scope>
    <source>
        <strain evidence="3">G25(2015)</strain>
    </source>
</reference>
<keyword evidence="3" id="KW-1185">Reference proteome</keyword>
<accession>A0A177HU09</accession>
<evidence type="ECO:0000256" key="1">
    <source>
        <dbReference type="SAM" id="MobiDB-lite"/>
    </source>
</evidence>
<dbReference type="AlphaFoldDB" id="A0A177HU09"/>
<organism evidence="2 3">
    <name type="scientific">Streptomyces jeddahensis</name>
    <dbReference type="NCBI Taxonomy" id="1716141"/>
    <lineage>
        <taxon>Bacteria</taxon>
        <taxon>Bacillati</taxon>
        <taxon>Actinomycetota</taxon>
        <taxon>Actinomycetes</taxon>
        <taxon>Kitasatosporales</taxon>
        <taxon>Streptomycetaceae</taxon>
        <taxon>Streptomyces</taxon>
    </lineage>
</organism>
<dbReference type="EMBL" id="LOHS01000066">
    <property type="protein sequence ID" value="OAH14355.1"/>
    <property type="molecule type" value="Genomic_DNA"/>
</dbReference>
<name>A0A177HU09_9ACTN</name>
<protein>
    <submittedName>
        <fullName evidence="2">Uncharacterized protein</fullName>
    </submittedName>
</protein>
<proteinExistence type="predicted"/>
<evidence type="ECO:0000313" key="3">
    <source>
        <dbReference type="Proteomes" id="UP000077381"/>
    </source>
</evidence>
<comment type="caution">
    <text evidence="2">The sequence shown here is derived from an EMBL/GenBank/DDBJ whole genome shotgun (WGS) entry which is preliminary data.</text>
</comment>
<dbReference type="PATRIC" id="fig|1716141.3.peg.2422"/>